<evidence type="ECO:0000256" key="4">
    <source>
        <dbReference type="ARBA" id="ARBA00022771"/>
    </source>
</evidence>
<dbReference type="PANTHER" id="PTHR46600:SF1">
    <property type="entry name" value="THAP DOMAIN-CONTAINING PROTEIN 1"/>
    <property type="match status" value="1"/>
</dbReference>
<reference evidence="14 15" key="1">
    <citation type="submission" date="2024-05" db="EMBL/GenBank/DDBJ databases">
        <title>Genetic variation in Jamaican populations of the coffee berry borer (Hypothenemus hampei).</title>
        <authorList>
            <person name="Errbii M."/>
            <person name="Myrie A."/>
        </authorList>
    </citation>
    <scope>NUCLEOTIDE SEQUENCE [LARGE SCALE GENOMIC DNA]</scope>
    <source>
        <strain evidence="14">JA-Hopewell-2020-01-JO</strain>
        <tissue evidence="14">Whole body</tissue>
    </source>
</reference>
<feature type="domain" description="THAP-type" evidence="13">
    <location>
        <begin position="690"/>
        <end position="772"/>
    </location>
</feature>
<protein>
    <recommendedName>
        <fullName evidence="13">THAP-type domain-containing protein</fullName>
    </recommendedName>
</protein>
<keyword evidence="3" id="KW-0479">Metal-binding</keyword>
<dbReference type="PROSITE" id="PS50950">
    <property type="entry name" value="ZF_THAP"/>
    <property type="match status" value="3"/>
</dbReference>
<gene>
    <name evidence="14" type="ORF">ABEB36_003481</name>
</gene>
<organism evidence="14 15">
    <name type="scientific">Hypothenemus hampei</name>
    <name type="common">Coffee berry borer</name>
    <dbReference type="NCBI Taxonomy" id="57062"/>
    <lineage>
        <taxon>Eukaryota</taxon>
        <taxon>Metazoa</taxon>
        <taxon>Ecdysozoa</taxon>
        <taxon>Arthropoda</taxon>
        <taxon>Hexapoda</taxon>
        <taxon>Insecta</taxon>
        <taxon>Pterygota</taxon>
        <taxon>Neoptera</taxon>
        <taxon>Endopterygota</taxon>
        <taxon>Coleoptera</taxon>
        <taxon>Polyphaga</taxon>
        <taxon>Cucujiformia</taxon>
        <taxon>Curculionidae</taxon>
        <taxon>Scolytinae</taxon>
        <taxon>Hypothenemus</taxon>
    </lineage>
</organism>
<dbReference type="AlphaFoldDB" id="A0ABD1FCX4"/>
<evidence type="ECO:0000256" key="5">
    <source>
        <dbReference type="ARBA" id="ARBA00022833"/>
    </source>
</evidence>
<keyword evidence="6" id="KW-0805">Transcription regulation</keyword>
<keyword evidence="15" id="KW-1185">Reference proteome</keyword>
<evidence type="ECO:0000256" key="7">
    <source>
        <dbReference type="ARBA" id="ARBA00023054"/>
    </source>
</evidence>
<evidence type="ECO:0000256" key="11">
    <source>
        <dbReference type="ARBA" id="ARBA00023306"/>
    </source>
</evidence>
<evidence type="ECO:0000313" key="14">
    <source>
        <dbReference type="EMBL" id="KAL1514184.1"/>
    </source>
</evidence>
<comment type="similarity">
    <text evidence="2">Belongs to the THAP1 family.</text>
</comment>
<dbReference type="SMART" id="SM00980">
    <property type="entry name" value="THAP"/>
    <property type="match status" value="3"/>
</dbReference>
<evidence type="ECO:0000256" key="3">
    <source>
        <dbReference type="ARBA" id="ARBA00022723"/>
    </source>
</evidence>
<comment type="caution">
    <text evidence="14">The sequence shown here is derived from an EMBL/GenBank/DDBJ whole genome shotgun (WGS) entry which is preliminary data.</text>
</comment>
<evidence type="ECO:0000259" key="13">
    <source>
        <dbReference type="PROSITE" id="PS50950"/>
    </source>
</evidence>
<evidence type="ECO:0000256" key="6">
    <source>
        <dbReference type="ARBA" id="ARBA00023015"/>
    </source>
</evidence>
<keyword evidence="11" id="KW-0131">Cell cycle</keyword>
<dbReference type="InterPro" id="IPR006612">
    <property type="entry name" value="THAP_Znf"/>
</dbReference>
<keyword evidence="4 12" id="KW-0863">Zinc-finger</keyword>
<keyword evidence="9" id="KW-0804">Transcription</keyword>
<dbReference type="InterPro" id="IPR026516">
    <property type="entry name" value="THAP1/10"/>
</dbReference>
<sequence length="921" mass="105604">MNESSVEWDESEMSVKRIKLESRVRRYPLRFSKNSTKNVSVMKNAVATNFRETKSSPVVQQQKTSTRPIIIRKKTSVPTKSEKSLKRKVDGEERILKVVIVPVKEYNQSFNDISSTKKAVKEIPLPHNQQEESSSSNNCLNRELSADGHEENKQSKSSMTPKLVPVTVKPNNLQRVSVIPLTKLQYQEDTTAKETSLSTAIPLTSPMPVAKSKDTPIQENKMICKISNYGHVQELNKEINQRKMGKLKLTPMTLKRRQFKASNILSKPKTIDTIDLTVDEPRSTISNNNNNNNNKEVTKPVTSIYNVKRIAELKKPDNIKVLAPSNFKKILRPILPLKGNIKSVKILTTRNSQMTNLPTNAKILNGTFNITSSCNNNENISNPSSTITDIPNGPPNATENTTNQKVINLNFSKEGNGNPNGSLCRVTNCTGNQYFLAPSSPLVLDIWRTCIGSMSLKSGDFICSKHFLKEDVLEVPREGQFGRLKDHVVPSRNPIFIGCVIRSCEYRNKNLSNMYPLPAWSNILFRWLPYLTIKWTKDTELLRYRVCQIHFDDVTKENMFKLVPNLHLPSFTVQTDSKENADMLICQRKLNNFPFLCAFLYCDNSVKSCPFVKFPKDMARAKAWLKMCKRYYILRQGEQSMKHCVRISEGVCFKHYQMLVEEELKAAKFLNNKKIATIESFNITEEPPDPPKEHCAFVNCSTHMDDPLIRKFKLPKNKSLQEKWLKATGLTKQEPNNWEQLFICGYHFNDSDFIKNDSENGDLMPETIPNDYRTFNEKQAINVHRDRITKALENQNSDYVCETSDNNLLTPMDSISIQETSRQNVIKDKDSNAVKCCVKHCKETEKTTELYSFPLQIDTFNLCVKALKNRSAITMDDFRYYRNQKICGKHFEEKHFDQSSDKVKLKENAIPTLCLHEESRK</sequence>
<dbReference type="PANTHER" id="PTHR46600">
    <property type="entry name" value="THAP DOMAIN-CONTAINING"/>
    <property type="match status" value="1"/>
</dbReference>
<keyword evidence="7" id="KW-0175">Coiled coil</keyword>
<dbReference type="GO" id="GO:0005654">
    <property type="term" value="C:nucleoplasm"/>
    <property type="evidence" value="ECO:0007669"/>
    <property type="project" value="UniProtKB-SubCell"/>
</dbReference>
<evidence type="ECO:0000256" key="12">
    <source>
        <dbReference type="PROSITE-ProRule" id="PRU00309"/>
    </source>
</evidence>
<dbReference type="SUPFAM" id="SSF57716">
    <property type="entry name" value="Glucocorticoid receptor-like (DNA-binding domain)"/>
    <property type="match status" value="2"/>
</dbReference>
<dbReference type="Proteomes" id="UP001566132">
    <property type="component" value="Unassembled WGS sequence"/>
</dbReference>
<dbReference type="EMBL" id="JBDJPC010000002">
    <property type="protein sequence ID" value="KAL1514184.1"/>
    <property type="molecule type" value="Genomic_DNA"/>
</dbReference>
<comment type="subcellular location">
    <subcellularLocation>
        <location evidence="1">Nucleus</location>
        <location evidence="1">Nucleoplasm</location>
    </subcellularLocation>
</comment>
<evidence type="ECO:0000256" key="1">
    <source>
        <dbReference type="ARBA" id="ARBA00004642"/>
    </source>
</evidence>
<dbReference type="GO" id="GO:0003677">
    <property type="term" value="F:DNA binding"/>
    <property type="evidence" value="ECO:0007669"/>
    <property type="project" value="UniProtKB-UniRule"/>
</dbReference>
<keyword evidence="8 12" id="KW-0238">DNA-binding</keyword>
<evidence type="ECO:0000256" key="9">
    <source>
        <dbReference type="ARBA" id="ARBA00023163"/>
    </source>
</evidence>
<evidence type="ECO:0000256" key="8">
    <source>
        <dbReference type="ARBA" id="ARBA00023125"/>
    </source>
</evidence>
<evidence type="ECO:0000256" key="2">
    <source>
        <dbReference type="ARBA" id="ARBA00006177"/>
    </source>
</evidence>
<dbReference type="Pfam" id="PF05485">
    <property type="entry name" value="THAP"/>
    <property type="match status" value="2"/>
</dbReference>
<feature type="domain" description="THAP-type" evidence="13">
    <location>
        <begin position="832"/>
        <end position="914"/>
    </location>
</feature>
<accession>A0ABD1FCX4</accession>
<keyword evidence="10" id="KW-0539">Nucleus</keyword>
<evidence type="ECO:0000256" key="10">
    <source>
        <dbReference type="ARBA" id="ARBA00023242"/>
    </source>
</evidence>
<dbReference type="SMART" id="SM00692">
    <property type="entry name" value="DM3"/>
    <property type="match status" value="2"/>
</dbReference>
<dbReference type="GO" id="GO:0008270">
    <property type="term" value="F:zinc ion binding"/>
    <property type="evidence" value="ECO:0007669"/>
    <property type="project" value="UniProtKB-KW"/>
</dbReference>
<proteinExistence type="inferred from homology"/>
<keyword evidence="5" id="KW-0862">Zinc</keyword>
<name>A0ABD1FCX4_HYPHA</name>
<evidence type="ECO:0000313" key="15">
    <source>
        <dbReference type="Proteomes" id="UP001566132"/>
    </source>
</evidence>
<feature type="domain" description="THAP-type" evidence="13">
    <location>
        <begin position="593"/>
        <end position="679"/>
    </location>
</feature>